<name>A0A4S2L8R3_OPIFE</name>
<comment type="caution">
    <text evidence="1">The sequence shown here is derived from an EMBL/GenBank/DDBJ whole genome shotgun (WGS) entry which is preliminary data.</text>
</comment>
<evidence type="ECO:0000313" key="2">
    <source>
        <dbReference type="Proteomes" id="UP000308267"/>
    </source>
</evidence>
<accession>A0A4S2L8R3</accession>
<protein>
    <submittedName>
        <fullName evidence="1">Uncharacterized protein</fullName>
    </submittedName>
</protein>
<gene>
    <name evidence="1" type="ORF">CRM22_009477</name>
</gene>
<evidence type="ECO:0000313" key="1">
    <source>
        <dbReference type="EMBL" id="TGZ58726.1"/>
    </source>
</evidence>
<keyword evidence="2" id="KW-1185">Reference proteome</keyword>
<dbReference type="AlphaFoldDB" id="A0A4S2L8R3"/>
<reference evidence="1 2" key="1">
    <citation type="journal article" date="2019" name="BMC Genomics">
        <title>New insights from Opisthorchis felineus genome: update on genomics of the epidemiologically important liver flukes.</title>
        <authorList>
            <person name="Ershov N.I."/>
            <person name="Mordvinov V.A."/>
            <person name="Prokhortchouk E.B."/>
            <person name="Pakharukova M.Y."/>
            <person name="Gunbin K.V."/>
            <person name="Ustyantsev K."/>
            <person name="Genaev M.A."/>
            <person name="Blinov A.G."/>
            <person name="Mazur A."/>
            <person name="Boulygina E."/>
            <person name="Tsygankova S."/>
            <person name="Khrameeva E."/>
            <person name="Chekanov N."/>
            <person name="Fan G."/>
            <person name="Xiao A."/>
            <person name="Zhang H."/>
            <person name="Xu X."/>
            <person name="Yang H."/>
            <person name="Solovyev V."/>
            <person name="Lee S.M."/>
            <person name="Liu X."/>
            <person name="Afonnikov D.A."/>
            <person name="Skryabin K.G."/>
        </authorList>
    </citation>
    <scope>NUCLEOTIDE SEQUENCE [LARGE SCALE GENOMIC DNA]</scope>
    <source>
        <strain evidence="1">AK-0245</strain>
        <tissue evidence="1">Whole organism</tissue>
    </source>
</reference>
<sequence>MRSLALLYPKLATASNVWRFLSALIFCTISWVLKPSVFHHFTMVWFVVPPSYWHFSSNLDSQTLDEFPLLSKSGALENSEIRKRLRYVLRGTGSSLNWREQYGRFLNQRN</sequence>
<organism evidence="1 2">
    <name type="scientific">Opisthorchis felineus</name>
    <dbReference type="NCBI Taxonomy" id="147828"/>
    <lineage>
        <taxon>Eukaryota</taxon>
        <taxon>Metazoa</taxon>
        <taxon>Spiralia</taxon>
        <taxon>Lophotrochozoa</taxon>
        <taxon>Platyhelminthes</taxon>
        <taxon>Trematoda</taxon>
        <taxon>Digenea</taxon>
        <taxon>Opisthorchiida</taxon>
        <taxon>Opisthorchiata</taxon>
        <taxon>Opisthorchiidae</taxon>
        <taxon>Opisthorchis</taxon>
    </lineage>
</organism>
<dbReference type="Proteomes" id="UP000308267">
    <property type="component" value="Unassembled WGS sequence"/>
</dbReference>
<dbReference type="EMBL" id="SJOL01009160">
    <property type="protein sequence ID" value="TGZ58726.1"/>
    <property type="molecule type" value="Genomic_DNA"/>
</dbReference>
<proteinExistence type="predicted"/>